<dbReference type="EMBL" id="CADCWN010000295">
    <property type="protein sequence ID" value="CAA9585298.1"/>
    <property type="molecule type" value="Genomic_DNA"/>
</dbReference>
<reference evidence="1" key="1">
    <citation type="submission" date="2020-02" db="EMBL/GenBank/DDBJ databases">
        <authorList>
            <person name="Meier V. D."/>
        </authorList>
    </citation>
    <scope>NUCLEOTIDE SEQUENCE</scope>
    <source>
        <strain evidence="1">AVDCRST_MAG18</strain>
    </source>
</reference>
<evidence type="ECO:0008006" key="2">
    <source>
        <dbReference type="Google" id="ProtNLM"/>
    </source>
</evidence>
<sequence>MASGYEGVGGRAMATMDVRMEAIVVGSDDETLGRVWGMFLGMQGRDTVLTHLIVEGGAFERDTLLPFALVNWSSDQRVILRAGKAEAIARATKDAPEDGIPISRNDPIHAVDARLGHVRGFYVDENGKVSDILINDEVASRLSMVGVRSVDDLMPHRIELNSRIAAMGELLKPPQAFYEPVELRDEEELLGHHHSGAHH</sequence>
<gene>
    <name evidence="1" type="ORF">AVDCRST_MAG18-3739</name>
</gene>
<proteinExistence type="predicted"/>
<accession>A0A6J4VRB1</accession>
<dbReference type="AlphaFoldDB" id="A0A6J4VRB1"/>
<protein>
    <recommendedName>
        <fullName evidence="2">PRC-barrel domain-containing protein</fullName>
    </recommendedName>
</protein>
<evidence type="ECO:0000313" key="1">
    <source>
        <dbReference type="EMBL" id="CAA9585298.1"/>
    </source>
</evidence>
<name>A0A6J4VRB1_9BACT</name>
<organism evidence="1">
    <name type="scientific">uncultured Thermomicrobiales bacterium</name>
    <dbReference type="NCBI Taxonomy" id="1645740"/>
    <lineage>
        <taxon>Bacteria</taxon>
        <taxon>Pseudomonadati</taxon>
        <taxon>Thermomicrobiota</taxon>
        <taxon>Thermomicrobia</taxon>
        <taxon>Thermomicrobiales</taxon>
        <taxon>environmental samples</taxon>
    </lineage>
</organism>